<dbReference type="PANTHER" id="PTHR48050">
    <property type="entry name" value="STEROL 3-BETA-GLUCOSYLTRANSFERASE"/>
    <property type="match status" value="1"/>
</dbReference>
<dbReference type="AlphaFoldDB" id="A0A1F5Z3K7"/>
<sequence length="419" mass="47248">MRKKVLCLPIGVGLAHTGRLIMVARELRESGIDVIFGAGADAIKLMRKEKLPYVEILDFSRETYDKKVKKNNFFVYNRHNFADFVKDELRAYDIIKPDLVVYDTRITAKISASIAGIPTVSITNADATAFYDYEKIEFPVQTTFGRFLPMEVVSLLNREYGQRFLKKISKRAVSAMLIAAMIKVFPALIKLGYKPSKDPFQYFMGDLTLIADISEFRPIRNLPEKVKQIGPIFWDGGNKLPSWSKNIEDKKNLIYVSASGTGDKNTFIKILEFLSTTDYTVAATTGNTLKPSEVILKSATIYKTDFLPGDFIMPRADLIIFPGGNATCYQALTYGVPQICTPFHIDQEDNANQLERLGTGIIVNPYNKFNENKLLNAVERVLADRSFKANSLKMRSILCEFNGKKNAAVHIKNFLNTKI</sequence>
<name>A0A1F5Z3K7_9BACT</name>
<gene>
    <name evidence="2" type="ORF">A2777_04185</name>
</gene>
<dbReference type="PANTHER" id="PTHR48050:SF13">
    <property type="entry name" value="STEROL 3-BETA-GLUCOSYLTRANSFERASE UGT80A2"/>
    <property type="match status" value="1"/>
</dbReference>
<organism evidence="2 3">
    <name type="scientific">Candidatus Gottesmanbacteria bacterium RIFCSPHIGHO2_01_FULL_40_15</name>
    <dbReference type="NCBI Taxonomy" id="1798376"/>
    <lineage>
        <taxon>Bacteria</taxon>
        <taxon>Candidatus Gottesmaniibacteriota</taxon>
    </lineage>
</organism>
<dbReference type="GO" id="GO:0016757">
    <property type="term" value="F:glycosyltransferase activity"/>
    <property type="evidence" value="ECO:0007669"/>
    <property type="project" value="UniProtKB-ARBA"/>
</dbReference>
<dbReference type="InterPro" id="IPR010610">
    <property type="entry name" value="EryCIII-like_C"/>
</dbReference>
<comment type="caution">
    <text evidence="2">The sequence shown here is derived from an EMBL/GenBank/DDBJ whole genome shotgun (WGS) entry which is preliminary data.</text>
</comment>
<protein>
    <recommendedName>
        <fullName evidence="1">Erythromycin biosynthesis protein CIII-like C-terminal domain-containing protein</fullName>
    </recommendedName>
</protein>
<feature type="domain" description="Erythromycin biosynthesis protein CIII-like C-terminal" evidence="1">
    <location>
        <begin position="301"/>
        <end position="395"/>
    </location>
</feature>
<proteinExistence type="predicted"/>
<dbReference type="EMBL" id="MFJF01000012">
    <property type="protein sequence ID" value="OGG07039.1"/>
    <property type="molecule type" value="Genomic_DNA"/>
</dbReference>
<dbReference type="Pfam" id="PF06722">
    <property type="entry name" value="EryCIII-like_C"/>
    <property type="match status" value="1"/>
</dbReference>
<dbReference type="Gene3D" id="3.40.50.2000">
    <property type="entry name" value="Glycogen Phosphorylase B"/>
    <property type="match status" value="2"/>
</dbReference>
<evidence type="ECO:0000259" key="1">
    <source>
        <dbReference type="Pfam" id="PF06722"/>
    </source>
</evidence>
<dbReference type="SUPFAM" id="SSF53756">
    <property type="entry name" value="UDP-Glycosyltransferase/glycogen phosphorylase"/>
    <property type="match status" value="1"/>
</dbReference>
<dbReference type="InterPro" id="IPR050426">
    <property type="entry name" value="Glycosyltransferase_28"/>
</dbReference>
<reference evidence="2 3" key="1">
    <citation type="journal article" date="2016" name="Nat. Commun.">
        <title>Thousands of microbial genomes shed light on interconnected biogeochemical processes in an aquifer system.</title>
        <authorList>
            <person name="Anantharaman K."/>
            <person name="Brown C.T."/>
            <person name="Hug L.A."/>
            <person name="Sharon I."/>
            <person name="Castelle C.J."/>
            <person name="Probst A.J."/>
            <person name="Thomas B.C."/>
            <person name="Singh A."/>
            <person name="Wilkins M.J."/>
            <person name="Karaoz U."/>
            <person name="Brodie E.L."/>
            <person name="Williams K.H."/>
            <person name="Hubbard S.S."/>
            <person name="Banfield J.F."/>
        </authorList>
    </citation>
    <scope>NUCLEOTIDE SEQUENCE [LARGE SCALE GENOMIC DNA]</scope>
</reference>
<evidence type="ECO:0000313" key="3">
    <source>
        <dbReference type="Proteomes" id="UP000177354"/>
    </source>
</evidence>
<dbReference type="Proteomes" id="UP000177354">
    <property type="component" value="Unassembled WGS sequence"/>
</dbReference>
<accession>A0A1F5Z3K7</accession>
<evidence type="ECO:0000313" key="2">
    <source>
        <dbReference type="EMBL" id="OGG07039.1"/>
    </source>
</evidence>